<dbReference type="AlphaFoldDB" id="A0A0B5FNT1"/>
<dbReference type="RefSeq" id="WP_040199887.1">
    <property type="nucleotide sequence ID" value="NZ_CP010311.1"/>
</dbReference>
<sequence>MTTTEDKLFDIENFNVNTLDDEIRVDELCKKFLRLFYRDLVESRNLEPEDAAALTYGADYFLRDFIIADRRENIFRIDPRRLRQFGGNWYIVKNVEPNMEELNRQLDGTVLFYHFCAAHGKCRPALAEEIEQTCRDRNFYQQRIDSFWEIENNYPDWNRACALD</sequence>
<reference evidence="1 2" key="1">
    <citation type="journal article" date="2015" name="Genome Announc.">
        <title>Genomes of Geoalkalibacter ferrihydriticus Z-0531T and Geoalkalibacter subterraneus Red1T, Two Haloalkaliphilic Metal-Reducing Deltaproteobacteria.</title>
        <authorList>
            <person name="Badalamenti J.P."/>
            <person name="Krajmalnik-Brown R."/>
            <person name="Torres C.I."/>
            <person name="Bond D.R."/>
        </authorList>
    </citation>
    <scope>NUCLEOTIDE SEQUENCE [LARGE SCALE GENOMIC DNA]</scope>
    <source>
        <strain evidence="1 2">Red1</strain>
    </source>
</reference>
<protein>
    <submittedName>
        <fullName evidence="1">Uncharacterized protein</fullName>
    </submittedName>
</protein>
<organism evidence="1 2">
    <name type="scientific">Geoalkalibacter subterraneus</name>
    <dbReference type="NCBI Taxonomy" id="483547"/>
    <lineage>
        <taxon>Bacteria</taxon>
        <taxon>Pseudomonadati</taxon>
        <taxon>Thermodesulfobacteriota</taxon>
        <taxon>Desulfuromonadia</taxon>
        <taxon>Desulfuromonadales</taxon>
        <taxon>Geoalkalibacteraceae</taxon>
        <taxon>Geoalkalibacter</taxon>
    </lineage>
</organism>
<dbReference type="EMBL" id="CP010311">
    <property type="protein sequence ID" value="AJF06314.1"/>
    <property type="molecule type" value="Genomic_DNA"/>
</dbReference>
<keyword evidence="2" id="KW-1185">Reference proteome</keyword>
<evidence type="ECO:0000313" key="1">
    <source>
        <dbReference type="EMBL" id="AJF06314.1"/>
    </source>
</evidence>
<dbReference type="KEGG" id="gsb:GSUB_06785"/>
<gene>
    <name evidence="1" type="ORF">GSUB_06785</name>
</gene>
<dbReference type="OrthoDB" id="5395144at2"/>
<evidence type="ECO:0000313" key="2">
    <source>
        <dbReference type="Proteomes" id="UP000035036"/>
    </source>
</evidence>
<proteinExistence type="predicted"/>
<dbReference type="Proteomes" id="UP000035036">
    <property type="component" value="Chromosome"/>
</dbReference>
<name>A0A0B5FNT1_9BACT</name>
<accession>A0A0B5FNT1</accession>
<dbReference type="HOGENOM" id="CLU_1537911_0_0_7"/>